<reference evidence="9" key="1">
    <citation type="submission" date="2022-12" db="EMBL/GenBank/DDBJ databases">
        <title>Draft genome assemblies for two species of Escallonia (Escalloniales).</title>
        <authorList>
            <person name="Chanderbali A."/>
            <person name="Dervinis C."/>
            <person name="Anghel I."/>
            <person name="Soltis D."/>
            <person name="Soltis P."/>
            <person name="Zapata F."/>
        </authorList>
    </citation>
    <scope>NUCLEOTIDE SEQUENCE</scope>
    <source>
        <strain evidence="9">UCBG64.0493</strain>
        <tissue evidence="9">Leaf</tissue>
    </source>
</reference>
<sequence>MSDSLEKEWMDIVGRDLKQVFAAFRSVVRKARHVTASETHSGSSLESYLLPYSIARKDERKVCLDNDKRAHSKGGMLLSTSIPLKSALCCLLLFATPPPKFSLDALTLSGPSKSSSLTLTHRFGACSQISGGKASTPTLTEIFSRDRSRVKSIRSRLNFNSTKSNFQTLLATLPAIYGGSLGIGDYVVSVGLGTPKNDLSLIFDTGSTLSWTQCQPCVTSCYQQQDPIFDPSMSSTYSNITCASAECSHLITATGVRPGCSGSTCVYGIQYGDQSSSVGFFAQETLTITSTDVFSRFHVRGKFGRTDGLLGLGRDQLSFVSQTAQKYGQYFSYCLPARSSSMGTLTFGNSGAPSNLKFIPMLNTGTTFYFLDLTAIYLGGRELPISPATFLTAGTIIDSGTVVSWLPPAAYGALQMGFRQQMRMYPPAPSNSLLDTCYDLSAYTTVTVPTISFLFGGNVTVGIDPSGILYPVSSSQFCLAFTANSAASDVGIFGNFQQKTLEVVYDVAGGKLGFGPGGC</sequence>
<comment type="caution">
    <text evidence="9">The sequence shown here is derived from an EMBL/GenBank/DDBJ whole genome shotgun (WGS) entry which is preliminary data.</text>
</comment>
<name>A0AA88X3Y5_9ASTE</name>
<evidence type="ECO:0000256" key="2">
    <source>
        <dbReference type="ARBA" id="ARBA00022670"/>
    </source>
</evidence>
<dbReference type="PANTHER" id="PTHR13683">
    <property type="entry name" value="ASPARTYL PROTEASES"/>
    <property type="match status" value="1"/>
</dbReference>
<evidence type="ECO:0000256" key="7">
    <source>
        <dbReference type="PIRSR" id="PIRSR601461-1"/>
    </source>
</evidence>
<keyword evidence="10" id="KW-1185">Reference proteome</keyword>
<protein>
    <recommendedName>
        <fullName evidence="8">Peptidase A1 domain-containing protein</fullName>
    </recommendedName>
</protein>
<dbReference type="Pfam" id="PF14543">
    <property type="entry name" value="TAXi_N"/>
    <property type="match status" value="1"/>
</dbReference>
<dbReference type="AlphaFoldDB" id="A0AA88X3Y5"/>
<evidence type="ECO:0000256" key="1">
    <source>
        <dbReference type="ARBA" id="ARBA00007447"/>
    </source>
</evidence>
<evidence type="ECO:0000259" key="8">
    <source>
        <dbReference type="PROSITE" id="PS51767"/>
    </source>
</evidence>
<dbReference type="InterPro" id="IPR032799">
    <property type="entry name" value="TAXi_C"/>
</dbReference>
<dbReference type="PROSITE" id="PS51767">
    <property type="entry name" value="PEPTIDASE_A1"/>
    <property type="match status" value="1"/>
</dbReference>
<proteinExistence type="inferred from homology"/>
<dbReference type="FunFam" id="2.40.70.10:FF:000021">
    <property type="entry name" value="Aspartyl protease AED1"/>
    <property type="match status" value="1"/>
</dbReference>
<keyword evidence="3" id="KW-0732">Signal</keyword>
<accession>A0AA88X3Y5</accession>
<dbReference type="GO" id="GO:0006508">
    <property type="term" value="P:proteolysis"/>
    <property type="evidence" value="ECO:0007669"/>
    <property type="project" value="UniProtKB-KW"/>
</dbReference>
<dbReference type="Gene3D" id="2.40.70.10">
    <property type="entry name" value="Acid Proteases"/>
    <property type="match status" value="2"/>
</dbReference>
<dbReference type="FunFam" id="2.40.70.10:FF:000013">
    <property type="entry name" value="Aspartyl protease AED1"/>
    <property type="match status" value="1"/>
</dbReference>
<keyword evidence="6" id="KW-1015">Disulfide bond</keyword>
<evidence type="ECO:0000256" key="5">
    <source>
        <dbReference type="ARBA" id="ARBA00022801"/>
    </source>
</evidence>
<dbReference type="InterPro" id="IPR021109">
    <property type="entry name" value="Peptidase_aspartic_dom_sf"/>
</dbReference>
<feature type="active site" evidence="7">
    <location>
        <position position="204"/>
    </location>
</feature>
<feature type="active site" evidence="7">
    <location>
        <position position="398"/>
    </location>
</feature>
<dbReference type="InterPro" id="IPR032861">
    <property type="entry name" value="TAXi_N"/>
</dbReference>
<keyword evidence="4" id="KW-0064">Aspartyl protease</keyword>
<organism evidence="9 10">
    <name type="scientific">Escallonia herrerae</name>
    <dbReference type="NCBI Taxonomy" id="1293975"/>
    <lineage>
        <taxon>Eukaryota</taxon>
        <taxon>Viridiplantae</taxon>
        <taxon>Streptophyta</taxon>
        <taxon>Embryophyta</taxon>
        <taxon>Tracheophyta</taxon>
        <taxon>Spermatophyta</taxon>
        <taxon>Magnoliopsida</taxon>
        <taxon>eudicotyledons</taxon>
        <taxon>Gunneridae</taxon>
        <taxon>Pentapetalae</taxon>
        <taxon>asterids</taxon>
        <taxon>campanulids</taxon>
        <taxon>Escalloniales</taxon>
        <taxon>Escalloniaceae</taxon>
        <taxon>Escallonia</taxon>
    </lineage>
</organism>
<dbReference type="PROSITE" id="PS00141">
    <property type="entry name" value="ASP_PROTEASE"/>
    <property type="match status" value="1"/>
</dbReference>
<keyword evidence="5" id="KW-0378">Hydrolase</keyword>
<evidence type="ECO:0000313" key="10">
    <source>
        <dbReference type="Proteomes" id="UP001188597"/>
    </source>
</evidence>
<feature type="domain" description="Peptidase A1" evidence="8">
    <location>
        <begin position="186"/>
        <end position="515"/>
    </location>
</feature>
<evidence type="ECO:0000256" key="4">
    <source>
        <dbReference type="ARBA" id="ARBA00022750"/>
    </source>
</evidence>
<keyword evidence="2" id="KW-0645">Protease</keyword>
<evidence type="ECO:0000313" key="9">
    <source>
        <dbReference type="EMBL" id="KAK3038209.1"/>
    </source>
</evidence>
<dbReference type="Proteomes" id="UP001188597">
    <property type="component" value="Unassembled WGS sequence"/>
</dbReference>
<evidence type="ECO:0000256" key="6">
    <source>
        <dbReference type="ARBA" id="ARBA00023157"/>
    </source>
</evidence>
<dbReference type="EMBL" id="JAVXUP010000102">
    <property type="protein sequence ID" value="KAK3038209.1"/>
    <property type="molecule type" value="Genomic_DNA"/>
</dbReference>
<dbReference type="InterPro" id="IPR001461">
    <property type="entry name" value="Aspartic_peptidase_A1"/>
</dbReference>
<gene>
    <name evidence="9" type="ORF">RJ639_029649</name>
</gene>
<dbReference type="InterPro" id="IPR001969">
    <property type="entry name" value="Aspartic_peptidase_AS"/>
</dbReference>
<dbReference type="SUPFAM" id="SSF50630">
    <property type="entry name" value="Acid proteases"/>
    <property type="match status" value="1"/>
</dbReference>
<evidence type="ECO:0000256" key="3">
    <source>
        <dbReference type="ARBA" id="ARBA00022729"/>
    </source>
</evidence>
<comment type="similarity">
    <text evidence="1">Belongs to the peptidase A1 family.</text>
</comment>
<dbReference type="InterPro" id="IPR033121">
    <property type="entry name" value="PEPTIDASE_A1"/>
</dbReference>
<dbReference type="GO" id="GO:0004190">
    <property type="term" value="F:aspartic-type endopeptidase activity"/>
    <property type="evidence" value="ECO:0007669"/>
    <property type="project" value="UniProtKB-KW"/>
</dbReference>
<dbReference type="PANTHER" id="PTHR13683:SF750">
    <property type="entry name" value="ASPARTYL PROTEASE AED1"/>
    <property type="match status" value="1"/>
</dbReference>
<dbReference type="Pfam" id="PF14541">
    <property type="entry name" value="TAXi_C"/>
    <property type="match status" value="1"/>
</dbReference>